<evidence type="ECO:0000256" key="1">
    <source>
        <dbReference type="SAM" id="MobiDB-lite"/>
    </source>
</evidence>
<protein>
    <recommendedName>
        <fullName evidence="6">Transmembrane protein</fullName>
    </recommendedName>
</protein>
<dbReference type="RefSeq" id="XP_003885927.1">
    <property type="nucleotide sequence ID" value="XM_003885878.1"/>
</dbReference>
<proteinExistence type="predicted"/>
<accession>F0VQA4</accession>
<feature type="transmembrane region" description="Helical" evidence="2">
    <location>
        <begin position="94"/>
        <end position="112"/>
    </location>
</feature>
<feature type="region of interest" description="Disordered" evidence="1">
    <location>
        <begin position="650"/>
        <end position="679"/>
    </location>
</feature>
<keyword evidence="5" id="KW-1185">Reference proteome</keyword>
<dbReference type="eggNOG" id="ENOG502SSTR">
    <property type="taxonomic scope" value="Eukaryota"/>
</dbReference>
<feature type="compositionally biased region" description="Acidic residues" evidence="1">
    <location>
        <begin position="657"/>
        <end position="673"/>
    </location>
</feature>
<evidence type="ECO:0000313" key="5">
    <source>
        <dbReference type="Proteomes" id="UP000007494"/>
    </source>
</evidence>
<reference evidence="4" key="4">
    <citation type="journal article" date="2015" name="PLoS ONE">
        <title>Comprehensive Evaluation of Toxoplasma gondii VEG and Neospora caninum LIV Genomes with Tachyzoite Stage Transcriptome and Proteome Defines Novel Transcript Features.</title>
        <authorList>
            <person name="Ramaprasad A."/>
            <person name="Mourier T."/>
            <person name="Naeem R."/>
            <person name="Malas T.B."/>
            <person name="Moussa E."/>
            <person name="Panigrahi A."/>
            <person name="Vermont S.J."/>
            <person name="Otto T.D."/>
            <person name="Wastling J."/>
            <person name="Pain A."/>
        </authorList>
    </citation>
    <scope>NUCLEOTIDE SEQUENCE</scope>
    <source>
        <strain evidence="4">Liverpool</strain>
    </source>
</reference>
<dbReference type="GeneID" id="13445124"/>
<feature type="compositionally biased region" description="Basic and acidic residues" evidence="1">
    <location>
        <begin position="424"/>
        <end position="440"/>
    </location>
</feature>
<reference evidence="5" key="3">
    <citation type="journal article" date="2012" name="PLoS Pathog.">
        <title>Comparative genomics of the apicomplexan parasites Toxoplasma gondii and Neospora caninum: Coccidia differing in host range and transmission strategy.</title>
        <authorList>
            <person name="Reid A.J."/>
            <person name="Vermont S.J."/>
            <person name="Cotton J.A."/>
            <person name="Harris D."/>
            <person name="Hill-Cawthorne G.A."/>
            <person name="Konen-Waisman S."/>
            <person name="Latham S.M."/>
            <person name="Mourier T."/>
            <person name="Norton R."/>
            <person name="Quail M.A."/>
            <person name="Sanders M."/>
            <person name="Shanmugam D."/>
            <person name="Sohal A."/>
            <person name="Wasmuth J.D."/>
            <person name="Brunk B."/>
            <person name="Grigg M.E."/>
            <person name="Howard J.C."/>
            <person name="Parkinson J."/>
            <person name="Roos D.S."/>
            <person name="Trees A.J."/>
            <person name="Berriman M."/>
            <person name="Pain A."/>
            <person name="Wastling J.M."/>
        </authorList>
    </citation>
    <scope>NUCLEOTIDE SEQUENCE [LARGE SCALE GENOMIC DNA]</scope>
    <source>
        <strain evidence="5">Liverpool</strain>
    </source>
</reference>
<dbReference type="AlphaFoldDB" id="F0VQA4"/>
<evidence type="ECO:0008006" key="6">
    <source>
        <dbReference type="Google" id="ProtNLM"/>
    </source>
</evidence>
<sequence>MGTNRPQGGTRCIGGQVVLGDSTCAGSSSLFEIKRTSQSVCRTRLLSCAIFSSLPPRKDPHHGRPAGCYRRLSATSETERCTPARPTAKREGTFISFVSFALFFLVFSLFLFPCAGNTWEAPVRRSVQADGRSLIWSQPTTERIHRYSSGSASSLFFPEGKRHRDRDKRNEKFVQSLEEGTRGTGDDSKQSTPAFTTNDGKCSSTLHSNCEAIREASVFSWKNEQGGRTPERGASHWGLPFSLRQSSFRLKRSRFFSFISRVHSGLPFFLLPQCELLCSTPSALPQGLQSLLCRSLHPTPSSPFASSMSPCPCSPVSCVSAPLSPTFQSLCPSSSPSRLRASPSSFSPFSPFPSHFLRLLSSPSFVSFPSFERDKPPSPVSPSRLWGAGKGRAQQKKGPTRAGPSQAAKNAAVKKKGAQQLGKASEKKEKKGETKKEEKRKPRKQTSKTFAEEDLFSELTKDDLVTRDLPHGLIPPLHWELYKMFGRIGDPRWPYSADSATCKIFVERLFKGYGLRRSITEDEFRTRVEREWTFLAPTGSCAEFLHFDDLCRKCWLLVRDLKIREEEEERRRRRALETGTQPENPRLRKFSLLPDEDIPRLTLHRRVNKEINQQGVHPAVLDVLWDFFSEGKPELTRAQTTARFEVLVGGLPPAANEGEEPEDRETDTGEEQSEGEKNEAVRDELDLFLEAVIRKRKEKERRRLLGPLTADRFLEVFQDKVEAAMDAYNEDRYWAYHREVMASRKAVADAFAQNAAFRQQRRRFCRASNMLFSDVWRSVLHARNRDHVAEISRPTPESSIWELSGSDKKIPHPAVDTKLKNLAKEMRHWRTVFR</sequence>
<feature type="region of interest" description="Disordered" evidence="1">
    <location>
        <begin position="176"/>
        <end position="200"/>
    </location>
</feature>
<gene>
    <name evidence="4" type="ORF">BN1204_063270</name>
    <name evidence="3" type="ORF">NCLIV_063270</name>
</gene>
<keyword evidence="2" id="KW-0812">Transmembrane</keyword>
<dbReference type="InParanoid" id="F0VQA4"/>
<keyword evidence="2" id="KW-1133">Transmembrane helix</keyword>
<feature type="region of interest" description="Disordered" evidence="1">
    <location>
        <begin position="371"/>
        <end position="452"/>
    </location>
</feature>
<evidence type="ECO:0000313" key="4">
    <source>
        <dbReference type="EMBL" id="CEL70644.1"/>
    </source>
</evidence>
<dbReference type="EMBL" id="FR823393">
    <property type="protein sequence ID" value="CBZ55901.1"/>
    <property type="molecule type" value="Genomic_DNA"/>
</dbReference>
<keyword evidence="2" id="KW-0472">Membrane</keyword>
<dbReference type="Proteomes" id="UP000007494">
    <property type="component" value="Chromosome XII"/>
</dbReference>
<feature type="compositionally biased region" description="Polar residues" evidence="1">
    <location>
        <begin position="190"/>
        <end position="200"/>
    </location>
</feature>
<organism evidence="3 5">
    <name type="scientific">Neospora caninum (strain Liverpool)</name>
    <dbReference type="NCBI Taxonomy" id="572307"/>
    <lineage>
        <taxon>Eukaryota</taxon>
        <taxon>Sar</taxon>
        <taxon>Alveolata</taxon>
        <taxon>Apicomplexa</taxon>
        <taxon>Conoidasida</taxon>
        <taxon>Coccidia</taxon>
        <taxon>Eucoccidiorida</taxon>
        <taxon>Eimeriorina</taxon>
        <taxon>Sarcocystidae</taxon>
        <taxon>Neospora</taxon>
    </lineage>
</organism>
<name>F0VQA4_NEOCL</name>
<evidence type="ECO:0000313" key="3">
    <source>
        <dbReference type="EMBL" id="CBZ55901.1"/>
    </source>
</evidence>
<dbReference type="OrthoDB" id="333502at2759"/>
<reference evidence="3" key="1">
    <citation type="submission" date="2011-02" db="EMBL/GenBank/DDBJ databases">
        <authorList>
            <person name="Aslett M."/>
        </authorList>
    </citation>
    <scope>NUCLEOTIDE SEQUENCE</scope>
    <source>
        <strain evidence="3">Liverpool</strain>
    </source>
</reference>
<dbReference type="OMA" id="RIGDPRW"/>
<reference evidence="3" key="2">
    <citation type="submission" date="2011-03" db="EMBL/GenBank/DDBJ databases">
        <title>Comparative genomics and transcriptomics of Neospora caninum and Toxoplasma gondii.</title>
        <authorList>
            <person name="Reid A.J."/>
            <person name="Sohal A."/>
            <person name="Harris D."/>
            <person name="Quail M."/>
            <person name="Sanders M."/>
            <person name="Berriman M."/>
            <person name="Wastling J.M."/>
            <person name="Pain A."/>
        </authorList>
    </citation>
    <scope>NUCLEOTIDE SEQUENCE</scope>
    <source>
        <strain evidence="3">Liverpool</strain>
    </source>
</reference>
<feature type="compositionally biased region" description="Basic and acidic residues" evidence="1">
    <location>
        <begin position="179"/>
        <end position="189"/>
    </location>
</feature>
<dbReference type="VEuPathDB" id="ToxoDB:NCLIV_063270"/>
<dbReference type="EMBL" id="LN714487">
    <property type="protein sequence ID" value="CEL70644.1"/>
    <property type="molecule type" value="Genomic_DNA"/>
</dbReference>
<evidence type="ECO:0000256" key="2">
    <source>
        <dbReference type="SAM" id="Phobius"/>
    </source>
</evidence>